<name>A0A975JUX3_9MYCO</name>
<reference evidence="1" key="1">
    <citation type="submission" date="2019-12" db="EMBL/GenBank/DDBJ databases">
        <title>Mycobacterium spongiae sp. nov.</title>
        <authorList>
            <person name="Stinear T."/>
        </authorList>
    </citation>
    <scope>NUCLEOTIDE SEQUENCE</scope>
    <source>
        <strain evidence="1">FSD4b-SM</strain>
    </source>
</reference>
<dbReference type="AlphaFoldDB" id="A0A975JUX3"/>
<proteinExistence type="predicted"/>
<gene>
    <name evidence="1" type="ORF">F6B93_02805</name>
</gene>
<accession>A0A975JUX3</accession>
<dbReference type="SUPFAM" id="SSF52980">
    <property type="entry name" value="Restriction endonuclease-like"/>
    <property type="match status" value="1"/>
</dbReference>
<dbReference type="Proteomes" id="UP000682202">
    <property type="component" value="Chromosome"/>
</dbReference>
<keyword evidence="2" id="KW-1185">Reference proteome</keyword>
<organism evidence="1 2">
    <name type="scientific">Mycobacterium spongiae</name>
    <dbReference type="NCBI Taxonomy" id="886343"/>
    <lineage>
        <taxon>Bacteria</taxon>
        <taxon>Bacillati</taxon>
        <taxon>Actinomycetota</taxon>
        <taxon>Actinomycetes</taxon>
        <taxon>Mycobacteriales</taxon>
        <taxon>Mycobacteriaceae</taxon>
        <taxon>Mycobacterium</taxon>
    </lineage>
</organism>
<evidence type="ECO:0000313" key="1">
    <source>
        <dbReference type="EMBL" id="QUR66152.1"/>
    </source>
</evidence>
<evidence type="ECO:0000313" key="2">
    <source>
        <dbReference type="Proteomes" id="UP000682202"/>
    </source>
</evidence>
<evidence type="ECO:0008006" key="3">
    <source>
        <dbReference type="Google" id="ProtNLM"/>
    </source>
</evidence>
<dbReference type="InterPro" id="IPR011335">
    <property type="entry name" value="Restrct_endonuc-II-like"/>
</dbReference>
<dbReference type="KEGG" id="mspg:F6B93_02805"/>
<protein>
    <recommendedName>
        <fullName evidence="3">DUF559 domain-containing protein</fullName>
    </recommendedName>
</protein>
<dbReference type="EMBL" id="CP046600">
    <property type="protein sequence ID" value="QUR66152.1"/>
    <property type="molecule type" value="Genomic_DNA"/>
</dbReference>
<dbReference type="RefSeq" id="WP_211697632.1">
    <property type="nucleotide sequence ID" value="NZ_CP046600.1"/>
</dbReference>
<dbReference type="Gene3D" id="3.40.960.10">
    <property type="entry name" value="VSR Endonuclease"/>
    <property type="match status" value="1"/>
</dbReference>
<sequence length="282" mass="31331">MRDLGEPFVGSEALACQVLSRHQLRTRYRAVFPNVYLSNDIQPSLDRRIAAAWLWASGRGTIAGAAAAALHGAKWIPDNVPVELVHANTRPPRGVLTRRYQLIDCETQSIDGRAVTTPERTAFDIGRRGAIRSAVVRLDALVRATDLKVHDVLRVAQCHPGAPGLRRLETALDLVDAGAQSPRESYLRLLLIDAGFPRPQTQIPVPGADGIPVAYLDLGWEQDMVAVEYDGDQHRADRKQYVKDIRRLEMLERMGWVIVRVVAEDRPADIVRRVRQAFDAGG</sequence>